<dbReference type="InterPro" id="IPR011991">
    <property type="entry name" value="ArsR-like_HTH"/>
</dbReference>
<dbReference type="InterPro" id="IPR051081">
    <property type="entry name" value="HTH_MetalResp_TranReg"/>
</dbReference>
<dbReference type="PANTHER" id="PTHR33154:SF33">
    <property type="entry name" value="TRANSCRIPTIONAL REPRESSOR SDPR"/>
    <property type="match status" value="1"/>
</dbReference>
<keyword evidence="2" id="KW-0238">DNA-binding</keyword>
<evidence type="ECO:0000313" key="6">
    <source>
        <dbReference type="Proteomes" id="UP000184038"/>
    </source>
</evidence>
<evidence type="ECO:0000256" key="2">
    <source>
        <dbReference type="ARBA" id="ARBA00023125"/>
    </source>
</evidence>
<name>A0A1M7M3K4_9FIRM</name>
<proteinExistence type="predicted"/>
<dbReference type="SMART" id="SM00418">
    <property type="entry name" value="HTH_ARSR"/>
    <property type="match status" value="1"/>
</dbReference>
<keyword evidence="1" id="KW-0805">Transcription regulation</keyword>
<reference evidence="5 6" key="1">
    <citation type="submission" date="2016-11" db="EMBL/GenBank/DDBJ databases">
        <authorList>
            <person name="Jaros S."/>
            <person name="Januszkiewicz K."/>
            <person name="Wedrychowicz H."/>
        </authorList>
    </citation>
    <scope>NUCLEOTIDE SEQUENCE [LARGE SCALE GENOMIC DNA]</scope>
    <source>
        <strain evidence="5 6">DSM 15930</strain>
    </source>
</reference>
<evidence type="ECO:0000256" key="3">
    <source>
        <dbReference type="ARBA" id="ARBA00023163"/>
    </source>
</evidence>
<dbReference type="EMBL" id="FRCP01000019">
    <property type="protein sequence ID" value="SHM85196.1"/>
    <property type="molecule type" value="Genomic_DNA"/>
</dbReference>
<dbReference type="InterPro" id="IPR036390">
    <property type="entry name" value="WH_DNA-bd_sf"/>
</dbReference>
<dbReference type="Proteomes" id="UP000184038">
    <property type="component" value="Unassembled WGS sequence"/>
</dbReference>
<dbReference type="Gene3D" id="1.10.10.10">
    <property type="entry name" value="Winged helix-like DNA-binding domain superfamily/Winged helix DNA-binding domain"/>
    <property type="match status" value="1"/>
</dbReference>
<keyword evidence="6" id="KW-1185">Reference proteome</keyword>
<dbReference type="AlphaFoldDB" id="A0A1M7M3K4"/>
<dbReference type="CDD" id="cd00090">
    <property type="entry name" value="HTH_ARSR"/>
    <property type="match status" value="1"/>
</dbReference>
<dbReference type="PANTHER" id="PTHR33154">
    <property type="entry name" value="TRANSCRIPTIONAL REGULATOR, ARSR FAMILY"/>
    <property type="match status" value="1"/>
</dbReference>
<dbReference type="InterPro" id="IPR036388">
    <property type="entry name" value="WH-like_DNA-bd_sf"/>
</dbReference>
<dbReference type="OrthoDB" id="9781958at2"/>
<keyword evidence="3" id="KW-0804">Transcription</keyword>
<gene>
    <name evidence="5" type="ORF">SAMN02746066_03591</name>
</gene>
<dbReference type="STRING" id="1120996.SAMN02746066_03591"/>
<protein>
    <submittedName>
        <fullName evidence="5">Predicted transcriptional regulator</fullName>
    </submittedName>
</protein>
<dbReference type="GO" id="GO:0003677">
    <property type="term" value="F:DNA binding"/>
    <property type="evidence" value="ECO:0007669"/>
    <property type="project" value="UniProtKB-KW"/>
</dbReference>
<dbReference type="GO" id="GO:0003700">
    <property type="term" value="F:DNA-binding transcription factor activity"/>
    <property type="evidence" value="ECO:0007669"/>
    <property type="project" value="InterPro"/>
</dbReference>
<dbReference type="Pfam" id="PF01022">
    <property type="entry name" value="HTH_5"/>
    <property type="match status" value="1"/>
</dbReference>
<dbReference type="InterPro" id="IPR001845">
    <property type="entry name" value="HTH_ArsR_DNA-bd_dom"/>
</dbReference>
<feature type="domain" description="HTH arsR-type" evidence="4">
    <location>
        <begin position="17"/>
        <end position="85"/>
    </location>
</feature>
<evidence type="ECO:0000313" key="5">
    <source>
        <dbReference type="EMBL" id="SHM85196.1"/>
    </source>
</evidence>
<dbReference type="SUPFAM" id="SSF46785">
    <property type="entry name" value="Winged helix' DNA-binding domain"/>
    <property type="match status" value="1"/>
</dbReference>
<evidence type="ECO:0000256" key="1">
    <source>
        <dbReference type="ARBA" id="ARBA00023015"/>
    </source>
</evidence>
<accession>A0A1M7M3K4</accession>
<evidence type="ECO:0000259" key="4">
    <source>
        <dbReference type="SMART" id="SM00418"/>
    </source>
</evidence>
<sequence>MLKSIDLDLDAGKQLAAVGKALASEVRIDIIKLLYRQEYNINEIAERLELAPSSAAAHIRVLEEAGIVRTTLLPGIRGSMKLCSLQIECASISLHTKEKGHQQIETIEMPIGNYVDYRVTPTCGIVSLKGPIDDEDEPRCFYNPERMHAKLLWLGDGYVEYRFPNNSIKSGEPSRIEISAELCSEDHDYNMEYPSDITLWVNGIEAATWECPSDFGGRRGRLNPEWWPDKNTQYGMLKTWAITTEGIYLDNEKFSGKTIQEFGLSEREYISVRLGVKDHAIHRGGMNLFGNGFGDYEQDIVMKIYK</sequence>
<organism evidence="5 6">
    <name type="scientific">Anaerosporobacter mobilis DSM 15930</name>
    <dbReference type="NCBI Taxonomy" id="1120996"/>
    <lineage>
        <taxon>Bacteria</taxon>
        <taxon>Bacillati</taxon>
        <taxon>Bacillota</taxon>
        <taxon>Clostridia</taxon>
        <taxon>Lachnospirales</taxon>
        <taxon>Lachnospiraceae</taxon>
        <taxon>Anaerosporobacter</taxon>
    </lineage>
</organism>
<dbReference type="RefSeq" id="WP_073289818.1">
    <property type="nucleotide sequence ID" value="NZ_FRCP01000019.1"/>
</dbReference>